<proteinExistence type="predicted"/>
<evidence type="ECO:0000313" key="2">
    <source>
        <dbReference type="Proteomes" id="UP000763557"/>
    </source>
</evidence>
<dbReference type="Proteomes" id="UP000763557">
    <property type="component" value="Unassembled WGS sequence"/>
</dbReference>
<comment type="caution">
    <text evidence="1">The sequence shown here is derived from an EMBL/GenBank/DDBJ whole genome shotgun (WGS) entry which is preliminary data.</text>
</comment>
<reference evidence="1 2" key="1">
    <citation type="submission" date="2020-01" db="EMBL/GenBank/DDBJ databases">
        <title>Kibdelosporangium persica a novel Actinomycetes from a hot desert in Iran.</title>
        <authorList>
            <person name="Safaei N."/>
            <person name="Zaburannyi N."/>
            <person name="Mueller R."/>
            <person name="Wink J."/>
        </authorList>
    </citation>
    <scope>NUCLEOTIDE SEQUENCE [LARGE SCALE GENOMIC DNA]</scope>
    <source>
        <strain evidence="1 2">4NS15</strain>
    </source>
</reference>
<gene>
    <name evidence="1" type="ORF">GC106_64850</name>
</gene>
<evidence type="ECO:0000313" key="1">
    <source>
        <dbReference type="EMBL" id="NRN69229.1"/>
    </source>
</evidence>
<organism evidence="1 2">
    <name type="scientific">Kibdelosporangium persicum</name>
    <dbReference type="NCBI Taxonomy" id="2698649"/>
    <lineage>
        <taxon>Bacteria</taxon>
        <taxon>Bacillati</taxon>
        <taxon>Actinomycetota</taxon>
        <taxon>Actinomycetes</taxon>
        <taxon>Pseudonocardiales</taxon>
        <taxon>Pseudonocardiaceae</taxon>
        <taxon>Kibdelosporangium</taxon>
    </lineage>
</organism>
<protein>
    <submittedName>
        <fullName evidence="1">Cro/Cl family transcriptional regulator</fullName>
    </submittedName>
</protein>
<keyword evidence="2" id="KW-1185">Reference proteome</keyword>
<dbReference type="EMBL" id="JAAATY010000025">
    <property type="protein sequence ID" value="NRN69229.1"/>
    <property type="molecule type" value="Genomic_DNA"/>
</dbReference>
<sequence length="772" mass="85946">MRNRDGEKQRLDRIAAREGARARLIADVQNITEPAVTPPEAQEILEQAQAWTAWGALALHRYLDQHPDALRVPPSDCPLALARLLHLLAAAGHPVTAPACSICGRSDRLLECRTADGRCCNWCKHKTAARTCVRCGQEAVVVTRRPEGPICRRCYATDEDLFEECVECGRRRRPTKRRADGAAWCESCAPKLTRQCSRCGNHRRTAALTEEGPVCHSCYQRPPRRCGVCQQIRPIRIRAVGDQPDRCAQCYRQTGQCVVCGRVRPGSGLGGRGGAFHCTACRPRRSGQCGDCGQTAQLYGEWPRGSVCFRCYFHHLRNPAQCPQCAVLRVLVGRTDTGEDICGPCAGSTVDFTCRKCGRPGRLHADGCCARCVVAHRVSSLLGDNDGVVAQQLQPLAQALTAAPNEYSVLNWLYYHPAATLLADLTAQPIEITHALLDGLPPTRSTRYVRDALIATGALPPRAEHLNRLEAWADRTIDGLPKRQQRTIRPFAEWHVIRDARRRDARNRYTEGAAAADRTAIRTAIVFLDWLYATATTLDMLTQHQLDHWLDTNPTRRGDLASFLRWAHQRRLTNRLELPASKNSLPIHFQTEEQYRRQLRRCLNDATLPHEVRITGSLVRLFGLPISRIVELTADRFHRDNGDAFLTLAKHPVLLPPKLAALIEEHLADPCYRLMVRPPEGDRPRYLLPASQPGKPRSARATQKLLRQYGLPTLAARNTAMIEAVGELPPIVIADLFGIHPGTAHTWAKFAQASWTDYLAADTATKPIAAET</sequence>
<accession>A0ABX2FCY8</accession>
<name>A0ABX2FCY8_9PSEU</name>